<feature type="transmembrane region" description="Helical" evidence="3">
    <location>
        <begin position="318"/>
        <end position="346"/>
    </location>
</feature>
<dbReference type="RefSeq" id="XP_018081859.1">
    <property type="nucleotide sequence ID" value="XM_018226370.2"/>
</dbReference>
<dbReference type="Proteomes" id="UP000186698">
    <property type="component" value="Chromosome 7L"/>
</dbReference>
<keyword evidence="3" id="KW-0472">Membrane</keyword>
<gene>
    <name evidence="7" type="primary">LOC108696753</name>
</gene>
<organism evidence="6 7">
    <name type="scientific">Xenopus laevis</name>
    <name type="common">African clawed frog</name>
    <dbReference type="NCBI Taxonomy" id="8355"/>
    <lineage>
        <taxon>Eukaryota</taxon>
        <taxon>Metazoa</taxon>
        <taxon>Chordata</taxon>
        <taxon>Craniata</taxon>
        <taxon>Vertebrata</taxon>
        <taxon>Euteleostomi</taxon>
        <taxon>Amphibia</taxon>
        <taxon>Batrachia</taxon>
        <taxon>Anura</taxon>
        <taxon>Pipoidea</taxon>
        <taxon>Pipidae</taxon>
        <taxon>Xenopodinae</taxon>
        <taxon>Xenopus</taxon>
        <taxon>Xenopus</taxon>
    </lineage>
</organism>
<keyword evidence="3" id="KW-0812">Transmembrane</keyword>
<evidence type="ECO:0000256" key="3">
    <source>
        <dbReference type="SAM" id="Phobius"/>
    </source>
</evidence>
<dbReference type="AlphaFoldDB" id="A0A8J0T3H3"/>
<dbReference type="InterPro" id="IPR013783">
    <property type="entry name" value="Ig-like_fold"/>
</dbReference>
<name>A0A8J0T3H3_XENLA</name>
<evidence type="ECO:0000259" key="5">
    <source>
        <dbReference type="PROSITE" id="PS50835"/>
    </source>
</evidence>
<dbReference type="InterPro" id="IPR007110">
    <property type="entry name" value="Ig-like_dom"/>
</dbReference>
<accession>A0A8J0T3H3</accession>
<keyword evidence="6" id="KW-1185">Reference proteome</keyword>
<keyword evidence="2 4" id="KW-0732">Signal</keyword>
<dbReference type="SUPFAM" id="SSF48726">
    <property type="entry name" value="Immunoglobulin"/>
    <property type="match status" value="1"/>
</dbReference>
<dbReference type="KEGG" id="xla:108696753"/>
<dbReference type="OrthoDB" id="9915902at2759"/>
<dbReference type="InterPro" id="IPR036179">
    <property type="entry name" value="Ig-like_dom_sf"/>
</dbReference>
<evidence type="ECO:0000256" key="4">
    <source>
        <dbReference type="SAM" id="SignalP"/>
    </source>
</evidence>
<evidence type="ECO:0000313" key="7">
    <source>
        <dbReference type="RefSeq" id="XP_018081859.1"/>
    </source>
</evidence>
<evidence type="ECO:0000256" key="2">
    <source>
        <dbReference type="ARBA" id="ARBA00022729"/>
    </source>
</evidence>
<sequence length="413" mass="47053">MSFLNFFKNLFILLLFFLILIENPLPALSCLQCDKESNTVKDQFIEFIKKGHKNVEIGTAEIFTAFYDDFIDNMDERRLDKLGITELAKEFGQIIKSIEATISKGGRLMEVINTKFQELKLKAEIIFATFEEERACPNLKDGFNCGVVEQKVTQCGTCTERNMVCVGGSNESTCDEMVAKCPMCVCHGESCHHKRTGKPCHPCKDYEKCLNEVLHCKDQEIQILEGEYLVFDCSLKFLESVDEEIEYVLEKRNESGVVHEKTSRLSHLLIPKADNESSGHYVCTARSKESTFPISRVEFNVTVSPPPPPEDNITINKWIKITVIIGSVISFVIIASIYTCIGLLTLKRKRNLDIRAEKKLMKQKNISMYTQKSKQTELGEVKITMDIEECKPKELEEVKITIDIEESKPTVKK</sequence>
<keyword evidence="3" id="KW-1133">Transmembrane helix</keyword>
<proteinExistence type="inferred from homology"/>
<dbReference type="Pfam" id="PF15005">
    <property type="entry name" value="IZUMO"/>
    <property type="match status" value="1"/>
</dbReference>
<protein>
    <submittedName>
        <fullName evidence="7">Uncharacterized protein LOC108696753 isoform X1</fullName>
    </submittedName>
</protein>
<comment type="similarity">
    <text evidence="1">Belongs to the Izumo family.</text>
</comment>
<feature type="domain" description="Ig-like" evidence="5">
    <location>
        <begin position="202"/>
        <end position="295"/>
    </location>
</feature>
<evidence type="ECO:0000313" key="6">
    <source>
        <dbReference type="Proteomes" id="UP000186698"/>
    </source>
</evidence>
<evidence type="ECO:0000256" key="1">
    <source>
        <dbReference type="ARBA" id="ARBA00009633"/>
    </source>
</evidence>
<dbReference type="Gene3D" id="2.60.40.10">
    <property type="entry name" value="Immunoglobulins"/>
    <property type="match status" value="1"/>
</dbReference>
<dbReference type="InterPro" id="IPR029389">
    <property type="entry name" value="IZUMO"/>
</dbReference>
<feature type="chain" id="PRO_5035215853" evidence="4">
    <location>
        <begin position="30"/>
        <end position="413"/>
    </location>
</feature>
<dbReference type="GeneID" id="108696753"/>
<feature type="signal peptide" evidence="4">
    <location>
        <begin position="1"/>
        <end position="29"/>
    </location>
</feature>
<reference evidence="7" key="1">
    <citation type="submission" date="2025-08" db="UniProtKB">
        <authorList>
            <consortium name="RefSeq"/>
        </authorList>
    </citation>
    <scope>IDENTIFICATION</scope>
    <source>
        <strain evidence="7">J_2021</strain>
        <tissue evidence="7">Erythrocytes</tissue>
    </source>
</reference>
<dbReference type="PROSITE" id="PS50835">
    <property type="entry name" value="IG_LIKE"/>
    <property type="match status" value="1"/>
</dbReference>